<evidence type="ECO:0000256" key="1">
    <source>
        <dbReference type="SAM" id="MobiDB-lite"/>
    </source>
</evidence>
<dbReference type="Proteomes" id="UP000700334">
    <property type="component" value="Unassembled WGS sequence"/>
</dbReference>
<dbReference type="EMBL" id="JAGFMF010011662">
    <property type="protein sequence ID" value="KAG8517040.1"/>
    <property type="molecule type" value="Genomic_DNA"/>
</dbReference>
<gene>
    <name evidence="2" type="ORF">J0S82_015323</name>
</gene>
<feature type="region of interest" description="Disordered" evidence="1">
    <location>
        <begin position="94"/>
        <end position="139"/>
    </location>
</feature>
<organism evidence="2 3">
    <name type="scientific">Galemys pyrenaicus</name>
    <name type="common">Iberian desman</name>
    <name type="synonym">Pyrenean desman</name>
    <dbReference type="NCBI Taxonomy" id="202257"/>
    <lineage>
        <taxon>Eukaryota</taxon>
        <taxon>Metazoa</taxon>
        <taxon>Chordata</taxon>
        <taxon>Craniata</taxon>
        <taxon>Vertebrata</taxon>
        <taxon>Euteleostomi</taxon>
        <taxon>Mammalia</taxon>
        <taxon>Eutheria</taxon>
        <taxon>Laurasiatheria</taxon>
        <taxon>Eulipotyphla</taxon>
        <taxon>Talpidae</taxon>
        <taxon>Galemys</taxon>
    </lineage>
</organism>
<keyword evidence="3" id="KW-1185">Reference proteome</keyword>
<proteinExistence type="predicted"/>
<reference evidence="2" key="1">
    <citation type="journal article" date="2021" name="Evol. Appl.">
        <title>The genome of the Pyrenean desman and the effects of bottlenecks and inbreeding on the genomic landscape of an endangered species.</title>
        <authorList>
            <person name="Escoda L."/>
            <person name="Castresana J."/>
        </authorList>
    </citation>
    <scope>NUCLEOTIDE SEQUENCE</scope>
    <source>
        <strain evidence="2">IBE-C5619</strain>
    </source>
</reference>
<dbReference type="AlphaFoldDB" id="A0A8J6DRE9"/>
<evidence type="ECO:0000313" key="3">
    <source>
        <dbReference type="Proteomes" id="UP000700334"/>
    </source>
</evidence>
<feature type="compositionally biased region" description="Low complexity" evidence="1">
    <location>
        <begin position="94"/>
        <end position="121"/>
    </location>
</feature>
<evidence type="ECO:0000313" key="2">
    <source>
        <dbReference type="EMBL" id="KAG8517040.1"/>
    </source>
</evidence>
<protein>
    <submittedName>
        <fullName evidence="2">Ankyrin repeat domain-containing protein 10</fullName>
    </submittedName>
</protein>
<comment type="caution">
    <text evidence="2">The sequence shown here is derived from an EMBL/GenBank/DDBJ whole genome shotgun (WGS) entry which is preliminary data.</text>
</comment>
<name>A0A8J6DRE9_GALPY</name>
<dbReference type="OrthoDB" id="9661680at2759"/>
<accession>A0A8J6DRE9</accession>
<sequence length="219" mass="22302">MLPVCCPRCLVFKPTDTAFCFAKGACSFEKRSRVAVKRSVVSLPLVRTLVTGVSLNADVAHSSSVSSPLTNGRPANGCVAFPSAPQLHATQLGGIASGSAASPGAPSSSGGPAPGRPAVSSQGPTGAPGGEEPDRALGVNPEMCGSLHLNGSPSSCVASRPAWVEDTGESLHYGHYHGFGDTAESIPELSSVLEHSRSVKVEQRYASAVLGTMHLSHGS</sequence>